<evidence type="ECO:0000313" key="8">
    <source>
        <dbReference type="Proteomes" id="UP000286246"/>
    </source>
</evidence>
<keyword evidence="5" id="KW-0732">Signal</keyword>
<dbReference type="SUPFAM" id="SSF54534">
    <property type="entry name" value="FKBP-like"/>
    <property type="match status" value="1"/>
</dbReference>
<dbReference type="GO" id="GO:0003755">
    <property type="term" value="F:peptidyl-prolyl cis-trans isomerase activity"/>
    <property type="evidence" value="ECO:0007669"/>
    <property type="project" value="UniProtKB-KW"/>
</dbReference>
<feature type="signal peptide" evidence="5">
    <location>
        <begin position="1"/>
        <end position="22"/>
    </location>
</feature>
<feature type="domain" description="PPIase FKBP-type" evidence="6">
    <location>
        <begin position="110"/>
        <end position="224"/>
    </location>
</feature>
<evidence type="ECO:0000259" key="6">
    <source>
        <dbReference type="PROSITE" id="PS50059"/>
    </source>
</evidence>
<dbReference type="InterPro" id="IPR001179">
    <property type="entry name" value="PPIase_FKBP_dom"/>
</dbReference>
<protein>
    <recommendedName>
        <fullName evidence="2 4">peptidylprolyl isomerase</fullName>
        <ecNumber evidence="2 4">5.2.1.8</ecNumber>
    </recommendedName>
</protein>
<dbReference type="Gene3D" id="3.10.50.40">
    <property type="match status" value="1"/>
</dbReference>
<feature type="chain" id="PRO_5019176093" description="peptidylprolyl isomerase" evidence="5">
    <location>
        <begin position="23"/>
        <end position="229"/>
    </location>
</feature>
<accession>A0A420AXZ5</accession>
<keyword evidence="8" id="KW-1185">Reference proteome</keyword>
<dbReference type="RefSeq" id="WP_120260180.1">
    <property type="nucleotide sequence ID" value="NZ_RAPY01000003.1"/>
</dbReference>
<name>A0A420AXZ5_SPHD1</name>
<gene>
    <name evidence="7" type="ORF">DFQ12_3429</name>
</gene>
<dbReference type="PROSITE" id="PS51257">
    <property type="entry name" value="PROKAR_LIPOPROTEIN"/>
    <property type="match status" value="1"/>
</dbReference>
<dbReference type="OrthoDB" id="669809at2"/>
<proteinExistence type="predicted"/>
<dbReference type="InterPro" id="IPR046357">
    <property type="entry name" value="PPIase_dom_sf"/>
</dbReference>
<evidence type="ECO:0000256" key="2">
    <source>
        <dbReference type="ARBA" id="ARBA00013194"/>
    </source>
</evidence>
<evidence type="ECO:0000256" key="5">
    <source>
        <dbReference type="SAM" id="SignalP"/>
    </source>
</evidence>
<evidence type="ECO:0000313" key="7">
    <source>
        <dbReference type="EMBL" id="RKE49315.1"/>
    </source>
</evidence>
<sequence length="229" mass="25609">MKNITKFLMAFLCLGMIFTSCNKDNFDWDAYYRQQEEAIKREKARQDSLYKIQGPLLLEYAKQNFKNDAGQPNYVVDDSTKIVYQILNPGDKTSYTYKAQVGNGTYVITSPSVTINFKGQLLNGTVFDQSKEGTPTNYSNLSPAIKKYGGSWYYAFIPKVISQDGRELKFNGLTTTGLVKGSKIRFVAPSYLGFDQTEYKDGSEKVTVSKDTPVAYTIEITAIGAATSN</sequence>
<keyword evidence="3 4" id="KW-0697">Rotamase</keyword>
<evidence type="ECO:0000256" key="1">
    <source>
        <dbReference type="ARBA" id="ARBA00000971"/>
    </source>
</evidence>
<reference evidence="7 8" key="1">
    <citation type="submission" date="2018-09" db="EMBL/GenBank/DDBJ databases">
        <title>Genomic Encyclopedia of Type Strains, Phase III (KMG-III): the genomes of soil and plant-associated and newly described type strains.</title>
        <authorList>
            <person name="Whitman W."/>
        </authorList>
    </citation>
    <scope>NUCLEOTIDE SEQUENCE [LARGE SCALE GENOMIC DNA]</scope>
    <source>
        <strain evidence="7 8">CECT 7938</strain>
    </source>
</reference>
<dbReference type="EC" id="5.2.1.8" evidence="2 4"/>
<dbReference type="AlphaFoldDB" id="A0A420AXZ5"/>
<comment type="caution">
    <text evidence="7">The sequence shown here is derived from an EMBL/GenBank/DDBJ whole genome shotgun (WGS) entry which is preliminary data.</text>
</comment>
<dbReference type="EMBL" id="RAPY01000003">
    <property type="protein sequence ID" value="RKE49315.1"/>
    <property type="molecule type" value="Genomic_DNA"/>
</dbReference>
<comment type="catalytic activity">
    <reaction evidence="1 4">
        <text>[protein]-peptidylproline (omega=180) = [protein]-peptidylproline (omega=0)</text>
        <dbReference type="Rhea" id="RHEA:16237"/>
        <dbReference type="Rhea" id="RHEA-COMP:10747"/>
        <dbReference type="Rhea" id="RHEA-COMP:10748"/>
        <dbReference type="ChEBI" id="CHEBI:83833"/>
        <dbReference type="ChEBI" id="CHEBI:83834"/>
        <dbReference type="EC" id="5.2.1.8"/>
    </reaction>
</comment>
<evidence type="ECO:0000256" key="3">
    <source>
        <dbReference type="ARBA" id="ARBA00023110"/>
    </source>
</evidence>
<keyword evidence="4 7" id="KW-0413">Isomerase</keyword>
<dbReference type="Proteomes" id="UP000286246">
    <property type="component" value="Unassembled WGS sequence"/>
</dbReference>
<organism evidence="7 8">
    <name type="scientific">Sphingobacterium detergens</name>
    <dbReference type="NCBI Taxonomy" id="1145106"/>
    <lineage>
        <taxon>Bacteria</taxon>
        <taxon>Pseudomonadati</taxon>
        <taxon>Bacteroidota</taxon>
        <taxon>Sphingobacteriia</taxon>
        <taxon>Sphingobacteriales</taxon>
        <taxon>Sphingobacteriaceae</taxon>
        <taxon>Sphingobacterium</taxon>
    </lineage>
</organism>
<dbReference type="PROSITE" id="PS50059">
    <property type="entry name" value="FKBP_PPIASE"/>
    <property type="match status" value="1"/>
</dbReference>
<evidence type="ECO:0000256" key="4">
    <source>
        <dbReference type="PROSITE-ProRule" id="PRU00277"/>
    </source>
</evidence>